<gene>
    <name evidence="8" type="ORF">C8N24_4411</name>
</gene>
<dbReference type="AlphaFoldDB" id="A0A660L0G7"/>
<dbReference type="GO" id="GO:0046294">
    <property type="term" value="P:formaldehyde catabolic process"/>
    <property type="evidence" value="ECO:0007669"/>
    <property type="project" value="TreeGrafter"/>
</dbReference>
<keyword evidence="3 6" id="KW-0862">Zinc</keyword>
<comment type="similarity">
    <text evidence="1 6">Belongs to the zinc-containing alcohol dehydrogenase family.</text>
</comment>
<keyword evidence="5" id="KW-0520">NAD</keyword>
<dbReference type="GO" id="GO:0008270">
    <property type="term" value="F:zinc ion binding"/>
    <property type="evidence" value="ECO:0007669"/>
    <property type="project" value="InterPro"/>
</dbReference>
<feature type="domain" description="Enoyl reductase (ER)" evidence="7">
    <location>
        <begin position="10"/>
        <end position="367"/>
    </location>
</feature>
<comment type="cofactor">
    <cofactor evidence="6">
        <name>Zn(2+)</name>
        <dbReference type="ChEBI" id="CHEBI:29105"/>
    </cofactor>
</comment>
<evidence type="ECO:0000313" key="8">
    <source>
        <dbReference type="EMBL" id="RKQ86399.1"/>
    </source>
</evidence>
<dbReference type="InterPro" id="IPR011032">
    <property type="entry name" value="GroES-like_sf"/>
</dbReference>
<dbReference type="Pfam" id="PF08240">
    <property type="entry name" value="ADH_N"/>
    <property type="match status" value="1"/>
</dbReference>
<evidence type="ECO:0000256" key="2">
    <source>
        <dbReference type="ARBA" id="ARBA00022723"/>
    </source>
</evidence>
<dbReference type="PROSITE" id="PS00059">
    <property type="entry name" value="ADH_ZINC"/>
    <property type="match status" value="1"/>
</dbReference>
<dbReference type="EMBL" id="RBIL01000002">
    <property type="protein sequence ID" value="RKQ86399.1"/>
    <property type="molecule type" value="Genomic_DNA"/>
</dbReference>
<protein>
    <submittedName>
        <fullName evidence="8">S-(Hydroxymethyl)glutathione dehydrogenase/alcohol dehydrogenase</fullName>
    </submittedName>
</protein>
<evidence type="ECO:0000256" key="1">
    <source>
        <dbReference type="ARBA" id="ARBA00008072"/>
    </source>
</evidence>
<dbReference type="InterPro" id="IPR002328">
    <property type="entry name" value="ADH_Zn_CS"/>
</dbReference>
<reference evidence="8 9" key="1">
    <citation type="submission" date="2018-10" db="EMBL/GenBank/DDBJ databases">
        <title>Genomic Encyclopedia of Archaeal and Bacterial Type Strains, Phase II (KMG-II): from individual species to whole genera.</title>
        <authorList>
            <person name="Goeker M."/>
        </authorList>
    </citation>
    <scope>NUCLEOTIDE SEQUENCE [LARGE SCALE GENOMIC DNA]</scope>
    <source>
        <strain evidence="8 9">DSM 14954</strain>
    </source>
</reference>
<dbReference type="Proteomes" id="UP000278962">
    <property type="component" value="Unassembled WGS sequence"/>
</dbReference>
<keyword evidence="2 6" id="KW-0479">Metal-binding</keyword>
<name>A0A660L0G7_9ACTN</name>
<evidence type="ECO:0000256" key="5">
    <source>
        <dbReference type="ARBA" id="ARBA00023027"/>
    </source>
</evidence>
<dbReference type="OrthoDB" id="334894at2"/>
<dbReference type="InterPro" id="IPR020843">
    <property type="entry name" value="ER"/>
</dbReference>
<keyword evidence="4" id="KW-0560">Oxidoreductase</keyword>
<evidence type="ECO:0000313" key="9">
    <source>
        <dbReference type="Proteomes" id="UP000278962"/>
    </source>
</evidence>
<dbReference type="RefSeq" id="WP_121254097.1">
    <property type="nucleotide sequence ID" value="NZ_RBIL01000002.1"/>
</dbReference>
<dbReference type="InterPro" id="IPR013149">
    <property type="entry name" value="ADH-like_C"/>
</dbReference>
<dbReference type="Gene3D" id="3.40.50.720">
    <property type="entry name" value="NAD(P)-binding Rossmann-like Domain"/>
    <property type="match status" value="1"/>
</dbReference>
<dbReference type="NCBIfam" id="TIGR03989">
    <property type="entry name" value="Rxyl_3153"/>
    <property type="match status" value="1"/>
</dbReference>
<dbReference type="CDD" id="cd08279">
    <property type="entry name" value="Zn_ADH_class_III"/>
    <property type="match status" value="1"/>
</dbReference>
<accession>A0A660L0G7</accession>
<proteinExistence type="inferred from homology"/>
<dbReference type="SMART" id="SM00829">
    <property type="entry name" value="PKS_ER"/>
    <property type="match status" value="1"/>
</dbReference>
<keyword evidence="9" id="KW-1185">Reference proteome</keyword>
<dbReference type="InterPro" id="IPR036291">
    <property type="entry name" value="NAD(P)-bd_dom_sf"/>
</dbReference>
<dbReference type="Gene3D" id="3.90.180.10">
    <property type="entry name" value="Medium-chain alcohol dehydrogenases, catalytic domain"/>
    <property type="match status" value="1"/>
</dbReference>
<evidence type="ECO:0000256" key="6">
    <source>
        <dbReference type="RuleBase" id="RU361277"/>
    </source>
</evidence>
<evidence type="ECO:0000256" key="4">
    <source>
        <dbReference type="ARBA" id="ARBA00023002"/>
    </source>
</evidence>
<organism evidence="8 9">
    <name type="scientific">Solirubrobacter pauli</name>
    <dbReference type="NCBI Taxonomy" id="166793"/>
    <lineage>
        <taxon>Bacteria</taxon>
        <taxon>Bacillati</taxon>
        <taxon>Actinomycetota</taxon>
        <taxon>Thermoleophilia</taxon>
        <taxon>Solirubrobacterales</taxon>
        <taxon>Solirubrobacteraceae</taxon>
        <taxon>Solirubrobacter</taxon>
    </lineage>
</organism>
<dbReference type="SUPFAM" id="SSF51735">
    <property type="entry name" value="NAD(P)-binding Rossmann-fold domains"/>
    <property type="match status" value="1"/>
</dbReference>
<sequence length="370" mass="38851">MKTKAAMLRDTGLDWEIAEIELDEPKANEVLIRHVSAGLCHSDEHLRHGDIVPRFPIVGGHEGAGVIEKCGPGVSRVKEGDHVVTSFLPVCGHCRWCATGHSNICDYGATILDGCLPDGTFRFHDNGTDIGAMCMLGSFSQYSVISETSCVSVDKDLPLETVVLVGCGVPTGWCSSVYAADVTPGETVVIYGIGGIGANAVQGAAHAGAANVIAVDPLANKREAAEDLGATHTATTAEEAHELAQELTRGVGADKAIITVDIVDEQVVADAVNAIRKGGTAVITGLADPNKVTVQLSGAVMTLYEKTVKGTLFGSGNPMHDIRNLIGLYQAGKLKLDELITNRYALEDIGQGFQDMLDGKNIRGVVVHAS</sequence>
<comment type="caution">
    <text evidence="8">The sequence shown here is derived from an EMBL/GenBank/DDBJ whole genome shotgun (WGS) entry which is preliminary data.</text>
</comment>
<dbReference type="GO" id="GO:0005829">
    <property type="term" value="C:cytosol"/>
    <property type="evidence" value="ECO:0007669"/>
    <property type="project" value="TreeGrafter"/>
</dbReference>
<evidence type="ECO:0000259" key="7">
    <source>
        <dbReference type="SMART" id="SM00829"/>
    </source>
</evidence>
<dbReference type="InterPro" id="IPR023921">
    <property type="entry name" value="ADH_Zn_actinomycetes"/>
</dbReference>
<dbReference type="PANTHER" id="PTHR43880:SF12">
    <property type="entry name" value="ALCOHOL DEHYDROGENASE CLASS-3"/>
    <property type="match status" value="1"/>
</dbReference>
<dbReference type="InterPro" id="IPR013154">
    <property type="entry name" value="ADH-like_N"/>
</dbReference>
<dbReference type="SUPFAM" id="SSF50129">
    <property type="entry name" value="GroES-like"/>
    <property type="match status" value="2"/>
</dbReference>
<dbReference type="Pfam" id="PF00107">
    <property type="entry name" value="ADH_zinc_N"/>
    <property type="match status" value="1"/>
</dbReference>
<evidence type="ECO:0000256" key="3">
    <source>
        <dbReference type="ARBA" id="ARBA00022833"/>
    </source>
</evidence>
<dbReference type="PANTHER" id="PTHR43880">
    <property type="entry name" value="ALCOHOL DEHYDROGENASE"/>
    <property type="match status" value="1"/>
</dbReference>
<dbReference type="GO" id="GO:0051903">
    <property type="term" value="F:S-(hydroxymethyl)glutathione dehydrogenase [NAD(P)+] activity"/>
    <property type="evidence" value="ECO:0007669"/>
    <property type="project" value="TreeGrafter"/>
</dbReference>